<evidence type="ECO:0000313" key="14">
    <source>
        <dbReference type="EMBL" id="SUB25826.1"/>
    </source>
</evidence>
<protein>
    <recommendedName>
        <fullName evidence="9">Periplasmic chaperone PpiD</fullName>
    </recommendedName>
    <alternativeName>
        <fullName evidence="10">Periplasmic folding chaperone</fullName>
    </alternativeName>
</protein>
<feature type="transmembrane region" description="Helical" evidence="12">
    <location>
        <begin position="12"/>
        <end position="36"/>
    </location>
</feature>
<dbReference type="SUPFAM" id="SSF54534">
    <property type="entry name" value="FKBP-like"/>
    <property type="match status" value="1"/>
</dbReference>
<evidence type="ECO:0000256" key="9">
    <source>
        <dbReference type="ARBA" id="ARBA00040743"/>
    </source>
</evidence>
<dbReference type="AlphaFoldDB" id="A0A379AU10"/>
<organism evidence="14 16">
    <name type="scientific">Avibacterium gallinarum</name>
    <name type="common">Pasteurella gallinarum</name>
    <dbReference type="NCBI Taxonomy" id="755"/>
    <lineage>
        <taxon>Bacteria</taxon>
        <taxon>Pseudomonadati</taxon>
        <taxon>Pseudomonadota</taxon>
        <taxon>Gammaproteobacteria</taxon>
        <taxon>Pasteurellales</taxon>
        <taxon>Pasteurellaceae</taxon>
        <taxon>Avibacterium</taxon>
    </lineage>
</organism>
<comment type="similarity">
    <text evidence="8">Belongs to the PpiD chaperone family.</text>
</comment>
<evidence type="ECO:0000256" key="10">
    <source>
        <dbReference type="ARBA" id="ARBA00042775"/>
    </source>
</evidence>
<dbReference type="InterPro" id="IPR027304">
    <property type="entry name" value="Trigger_fact/SurA_dom_sf"/>
</dbReference>
<dbReference type="Gene3D" id="1.10.4030.10">
    <property type="entry name" value="Porin chaperone SurA, peptide-binding domain"/>
    <property type="match status" value="1"/>
</dbReference>
<dbReference type="GO" id="GO:0005886">
    <property type="term" value="C:plasma membrane"/>
    <property type="evidence" value="ECO:0007669"/>
    <property type="project" value="UniProtKB-SubCell"/>
</dbReference>
<evidence type="ECO:0000256" key="11">
    <source>
        <dbReference type="PROSITE-ProRule" id="PRU00278"/>
    </source>
</evidence>
<dbReference type="Pfam" id="PF00639">
    <property type="entry name" value="Rotamase"/>
    <property type="match status" value="1"/>
</dbReference>
<evidence type="ECO:0000256" key="8">
    <source>
        <dbReference type="ARBA" id="ARBA00038408"/>
    </source>
</evidence>
<dbReference type="InterPro" id="IPR052029">
    <property type="entry name" value="PpiD_chaperone"/>
</dbReference>
<evidence type="ECO:0000256" key="5">
    <source>
        <dbReference type="ARBA" id="ARBA00022989"/>
    </source>
</evidence>
<evidence type="ECO:0000256" key="12">
    <source>
        <dbReference type="SAM" id="Phobius"/>
    </source>
</evidence>
<evidence type="ECO:0000313" key="15">
    <source>
        <dbReference type="EMBL" id="TDP29595.1"/>
    </source>
</evidence>
<accession>A0A379AU10</accession>
<evidence type="ECO:0000313" key="17">
    <source>
        <dbReference type="Proteomes" id="UP000294683"/>
    </source>
</evidence>
<reference evidence="14 16" key="1">
    <citation type="submission" date="2018-06" db="EMBL/GenBank/DDBJ databases">
        <authorList>
            <consortium name="Pathogen Informatics"/>
            <person name="Doyle S."/>
        </authorList>
    </citation>
    <scope>NUCLEOTIDE SEQUENCE [LARGE SCALE GENOMIC DNA]</scope>
    <source>
        <strain evidence="14 16">NCTC11188</strain>
    </source>
</reference>
<dbReference type="SUPFAM" id="SSF109998">
    <property type="entry name" value="Triger factor/SurA peptide-binding domain-like"/>
    <property type="match status" value="1"/>
</dbReference>
<evidence type="ECO:0000259" key="13">
    <source>
        <dbReference type="PROSITE" id="PS50198"/>
    </source>
</evidence>
<gene>
    <name evidence="14" type="primary">ppiD</name>
    <name evidence="15" type="ORF">EV689_102123</name>
    <name evidence="14" type="ORF">NCTC11188_00143</name>
</gene>
<dbReference type="PANTHER" id="PTHR47529">
    <property type="entry name" value="PEPTIDYL-PROLYL CIS-TRANS ISOMERASE D"/>
    <property type="match status" value="1"/>
</dbReference>
<dbReference type="RefSeq" id="WP_103853954.1">
    <property type="nucleotide sequence ID" value="NZ_PQVJ01000019.1"/>
</dbReference>
<keyword evidence="3" id="KW-0997">Cell inner membrane</keyword>
<proteinExistence type="inferred from homology"/>
<keyword evidence="11" id="KW-0697">Rotamase</keyword>
<dbReference type="EMBL" id="UGSQ01000003">
    <property type="protein sequence ID" value="SUB25826.1"/>
    <property type="molecule type" value="Genomic_DNA"/>
</dbReference>
<dbReference type="Proteomes" id="UP000255113">
    <property type="component" value="Unassembled WGS sequence"/>
</dbReference>
<evidence type="ECO:0000256" key="3">
    <source>
        <dbReference type="ARBA" id="ARBA00022519"/>
    </source>
</evidence>
<evidence type="ECO:0000256" key="6">
    <source>
        <dbReference type="ARBA" id="ARBA00023136"/>
    </source>
</evidence>
<dbReference type="Proteomes" id="UP000294683">
    <property type="component" value="Unassembled WGS sequence"/>
</dbReference>
<evidence type="ECO:0000256" key="4">
    <source>
        <dbReference type="ARBA" id="ARBA00022692"/>
    </source>
</evidence>
<evidence type="ECO:0000313" key="16">
    <source>
        <dbReference type="Proteomes" id="UP000255113"/>
    </source>
</evidence>
<evidence type="ECO:0000256" key="2">
    <source>
        <dbReference type="ARBA" id="ARBA00022475"/>
    </source>
</evidence>
<dbReference type="Gene3D" id="3.10.50.40">
    <property type="match status" value="1"/>
</dbReference>
<dbReference type="NCBIfam" id="NF008054">
    <property type="entry name" value="PRK10788.1"/>
    <property type="match status" value="1"/>
</dbReference>
<dbReference type="GO" id="GO:0003755">
    <property type="term" value="F:peptidyl-prolyl cis-trans isomerase activity"/>
    <property type="evidence" value="ECO:0007669"/>
    <property type="project" value="UniProtKB-KW"/>
</dbReference>
<dbReference type="EMBL" id="SNXJ01000002">
    <property type="protein sequence ID" value="TDP29595.1"/>
    <property type="molecule type" value="Genomic_DNA"/>
</dbReference>
<dbReference type="PANTHER" id="PTHR47529:SF1">
    <property type="entry name" value="PERIPLASMIC CHAPERONE PPID"/>
    <property type="match status" value="1"/>
</dbReference>
<dbReference type="PROSITE" id="PS50198">
    <property type="entry name" value="PPIC_PPIASE_2"/>
    <property type="match status" value="1"/>
</dbReference>
<keyword evidence="2" id="KW-1003">Cell membrane</keyword>
<reference evidence="15 17" key="2">
    <citation type="submission" date="2019-03" db="EMBL/GenBank/DDBJ databases">
        <title>Genomic Encyclopedia of Type Strains, Phase IV (KMG-IV): sequencing the most valuable type-strain genomes for metagenomic binning, comparative biology and taxonomic classification.</title>
        <authorList>
            <person name="Goeker M."/>
        </authorList>
    </citation>
    <scope>NUCLEOTIDE SEQUENCE [LARGE SCALE GENOMIC DNA]</scope>
    <source>
        <strain evidence="15 17">DSM 17481</strain>
    </source>
</reference>
<comment type="subcellular location">
    <subcellularLocation>
        <location evidence="1">Cell inner membrane</location>
        <topology evidence="1">Single-pass type II membrane protein</topology>
        <orientation evidence="1">Periplasmic side</orientation>
    </subcellularLocation>
</comment>
<evidence type="ECO:0000256" key="7">
    <source>
        <dbReference type="ARBA" id="ARBA00023186"/>
    </source>
</evidence>
<dbReference type="InterPro" id="IPR000297">
    <property type="entry name" value="PPIase_PpiC"/>
</dbReference>
<dbReference type="InterPro" id="IPR046357">
    <property type="entry name" value="PPIase_dom_sf"/>
</dbReference>
<keyword evidence="6 12" id="KW-0472">Membrane</keyword>
<keyword evidence="7" id="KW-0143">Chaperone</keyword>
<keyword evidence="17" id="KW-1185">Reference proteome</keyword>
<evidence type="ECO:0000256" key="1">
    <source>
        <dbReference type="ARBA" id="ARBA00004382"/>
    </source>
</evidence>
<keyword evidence="5 12" id="KW-1133">Transmembrane helix</keyword>
<keyword evidence="11 14" id="KW-0413">Isomerase</keyword>
<dbReference type="Pfam" id="PF13624">
    <property type="entry name" value="SurA_N_3"/>
    <property type="match status" value="1"/>
</dbReference>
<feature type="domain" description="PpiC" evidence="13">
    <location>
        <begin position="270"/>
        <end position="356"/>
    </location>
</feature>
<sequence length="619" mass="68885">MLMEKLSDASNSILWKIIFALIVVSFVLSGVAGYMFTRVDTSAAKVNGEEISQQIFLEQYNQEYQRFSEQLGAQFAAVADSPEFVNGLRSSILDRLINQELLRQYAAELQLDVSDSQIQQAIVTSPIFQKDGKFDNALYQQMLSNNGLSGDRYAQYLRQGLTLQQLNDGIARSAFTVSSQNERVAQLFFQQRDVRLAEFPLAATVAQQQVNEEEISAYYNANKAAFAVPELVKVQYLDLTQQAAEKNVKVTDVEIAQYYQDNKAQYMTQHLAHIQLPTEQEAQAVYADLQKGESFAALAKLYSSDKISGANGGDLDWVVAGMMPPQFEAAARELKAGEYSQPVKVDNAYHIIKVEDEKFLPLEQVKNDIAAKLRSELSAKEFYAMEKQANEKAFEQPDSLQAAAQAAGVSVQETGYFSRNDIPAALNYGNVVSALFDSELTQDGTNSEAINVGDQHSLIVRVVEHKPEGVKTLDEAKNEIAQYLKQQKAEKIVLAQAEKVAQALNENSNAALPNGIKFGEKAQWVYAENKNPQLRDVIFAMKKDTDKPVYTAAKNGDNSIVVIELANVKDGELNAEQLKQFDAQLKQAQQVELQQALLQALRAKAKIEINQDFLAQQEQ</sequence>
<name>A0A379AU10_AVIGA</name>
<keyword evidence="4 12" id="KW-0812">Transmembrane</keyword>